<proteinExistence type="predicted"/>
<gene>
    <name evidence="1" type="ORF">UFOVP380_32</name>
</gene>
<dbReference type="InterPro" id="IPR054438">
    <property type="entry name" value="Struct_cement_gp24/gp6"/>
</dbReference>
<organism evidence="1">
    <name type="scientific">uncultured Caudovirales phage</name>
    <dbReference type="NCBI Taxonomy" id="2100421"/>
    <lineage>
        <taxon>Viruses</taxon>
        <taxon>Duplodnaviria</taxon>
        <taxon>Heunggongvirae</taxon>
        <taxon>Uroviricota</taxon>
        <taxon>Caudoviricetes</taxon>
        <taxon>Peduoviridae</taxon>
        <taxon>Maltschvirus</taxon>
        <taxon>Maltschvirus maltsch</taxon>
    </lineage>
</organism>
<dbReference type="EMBL" id="LR798317">
    <property type="protein sequence ID" value="CAB5223302.1"/>
    <property type="molecule type" value="Genomic_DNA"/>
</dbReference>
<accession>A0A6J7X2T8</accession>
<protein>
    <submittedName>
        <fullName evidence="1">Uncharacterized protein</fullName>
    </submittedName>
</protein>
<name>A0A6J7X2T8_9CAUD</name>
<reference evidence="1" key="1">
    <citation type="submission" date="2020-05" db="EMBL/GenBank/DDBJ databases">
        <authorList>
            <person name="Chiriac C."/>
            <person name="Salcher M."/>
            <person name="Ghai R."/>
            <person name="Kavagutti S V."/>
        </authorList>
    </citation>
    <scope>NUCLEOTIDE SEQUENCE</scope>
</reference>
<sequence length="146" mass="15157">MSQTSYSTYPAVAYEGQLLPSVPYTVESRVATASIPFGRAVQRVTSDDQVGLTAASGVPQGVAIIEHDKPNDQAEDVLTGQTLSVLKRGRVWVRAVGAVTQGAPAYAIVAVGATQGQFTATVGTNLLVGKFVTGGTDTLVLLDVHL</sequence>
<dbReference type="Pfam" id="PF22758">
    <property type="entry name" value="Phage_cement"/>
    <property type="match status" value="1"/>
</dbReference>
<evidence type="ECO:0000313" key="1">
    <source>
        <dbReference type="EMBL" id="CAB5223302.1"/>
    </source>
</evidence>